<reference evidence="9 10" key="1">
    <citation type="journal article" date="2015" name="Fungal Genet. Biol.">
        <title>Evolution of novel wood decay mechanisms in Agaricales revealed by the genome sequences of Fistulina hepatica and Cylindrobasidium torrendii.</title>
        <authorList>
            <person name="Floudas D."/>
            <person name="Held B.W."/>
            <person name="Riley R."/>
            <person name="Nagy L.G."/>
            <person name="Koehler G."/>
            <person name="Ransdell A.S."/>
            <person name="Younus H."/>
            <person name="Chow J."/>
            <person name="Chiniquy J."/>
            <person name="Lipzen A."/>
            <person name="Tritt A."/>
            <person name="Sun H."/>
            <person name="Haridas S."/>
            <person name="LaButti K."/>
            <person name="Ohm R.A."/>
            <person name="Kues U."/>
            <person name="Blanchette R.A."/>
            <person name="Grigoriev I.V."/>
            <person name="Minto R.E."/>
            <person name="Hibbett D.S."/>
        </authorList>
    </citation>
    <scope>NUCLEOTIDE SEQUENCE [LARGE SCALE GENOMIC DNA]</scope>
    <source>
        <strain evidence="9 10">FP15055 ss-10</strain>
    </source>
</reference>
<evidence type="ECO:0000259" key="8">
    <source>
        <dbReference type="PROSITE" id="PS50048"/>
    </source>
</evidence>
<dbReference type="GO" id="GO:0008270">
    <property type="term" value="F:zinc ion binding"/>
    <property type="evidence" value="ECO:0007669"/>
    <property type="project" value="InterPro"/>
</dbReference>
<keyword evidence="3" id="KW-0805">Transcription regulation</keyword>
<keyword evidence="1" id="KW-0479">Metal-binding</keyword>
<evidence type="ECO:0000256" key="7">
    <source>
        <dbReference type="SAM" id="MobiDB-lite"/>
    </source>
</evidence>
<evidence type="ECO:0000256" key="6">
    <source>
        <dbReference type="ARBA" id="ARBA00023242"/>
    </source>
</evidence>
<evidence type="ECO:0000313" key="10">
    <source>
        <dbReference type="Proteomes" id="UP000054007"/>
    </source>
</evidence>
<evidence type="ECO:0000256" key="1">
    <source>
        <dbReference type="ARBA" id="ARBA00022723"/>
    </source>
</evidence>
<keyword evidence="10" id="KW-1185">Reference proteome</keyword>
<dbReference type="InterPro" id="IPR050335">
    <property type="entry name" value="ERT1_acuK_gluconeogen_tf"/>
</dbReference>
<protein>
    <recommendedName>
        <fullName evidence="8">Zn(2)-C6 fungal-type domain-containing protein</fullName>
    </recommendedName>
</protein>
<evidence type="ECO:0000256" key="4">
    <source>
        <dbReference type="ARBA" id="ARBA00023125"/>
    </source>
</evidence>
<dbReference type="GO" id="GO:0000981">
    <property type="term" value="F:DNA-binding transcription factor activity, RNA polymerase II-specific"/>
    <property type="evidence" value="ECO:0007669"/>
    <property type="project" value="InterPro"/>
</dbReference>
<feature type="compositionally biased region" description="Basic and acidic residues" evidence="7">
    <location>
        <begin position="114"/>
        <end position="124"/>
    </location>
</feature>
<sequence length="273" mass="30428">MSTITIDFSAPNTSTYVHSPSSDAMVGSPQQLHSFTGAQVDASVLYDTTASAPGRPVRQKRRQVKNACVKCQKACKKCEDVRPCARCTRYGTADECVDSKRKERRKGFKRGPYKKRDDKGRRDEVAKAKAAAALGAPAYDSPMYASHALAPAPPEHYAPMPQGMDYPPPPYVPHHQDAPMYAHHAAEQAPIYHQHHSHEHYEQHQQPQHAYTSSHIVHNPTTGNPYPVVYSTPPEPAPAEYYPEAYAAYEQQAYPQSSTSYTLAGAQQYYMHQ</sequence>
<feature type="compositionally biased region" description="Basic residues" evidence="7">
    <location>
        <begin position="102"/>
        <end position="113"/>
    </location>
</feature>
<dbReference type="EMBL" id="KN880474">
    <property type="protein sequence ID" value="KIY70039.1"/>
    <property type="molecule type" value="Genomic_DNA"/>
</dbReference>
<accession>A0A0D7BIX4</accession>
<keyword evidence="2" id="KW-0862">Zinc</keyword>
<feature type="domain" description="Zn(2)-C6 fungal-type" evidence="8">
    <location>
        <begin position="67"/>
        <end position="98"/>
    </location>
</feature>
<evidence type="ECO:0000256" key="3">
    <source>
        <dbReference type="ARBA" id="ARBA00023015"/>
    </source>
</evidence>
<dbReference type="InterPro" id="IPR001138">
    <property type="entry name" value="Zn2Cys6_DnaBD"/>
</dbReference>
<dbReference type="CDD" id="cd00067">
    <property type="entry name" value="GAL4"/>
    <property type="match status" value="1"/>
</dbReference>
<evidence type="ECO:0000256" key="2">
    <source>
        <dbReference type="ARBA" id="ARBA00022833"/>
    </source>
</evidence>
<gene>
    <name evidence="9" type="ORF">CYLTODRAFT_452066</name>
</gene>
<keyword evidence="4" id="KW-0238">DNA-binding</keyword>
<dbReference type="PROSITE" id="PS50048">
    <property type="entry name" value="ZN2_CY6_FUNGAL_2"/>
    <property type="match status" value="1"/>
</dbReference>
<dbReference type="GO" id="GO:0003677">
    <property type="term" value="F:DNA binding"/>
    <property type="evidence" value="ECO:0007669"/>
    <property type="project" value="UniProtKB-KW"/>
</dbReference>
<dbReference type="STRING" id="1314674.A0A0D7BIX4"/>
<dbReference type="AlphaFoldDB" id="A0A0D7BIX4"/>
<keyword evidence="6" id="KW-0539">Nucleus</keyword>
<evidence type="ECO:0000313" key="9">
    <source>
        <dbReference type="EMBL" id="KIY70039.1"/>
    </source>
</evidence>
<dbReference type="SMART" id="SM00066">
    <property type="entry name" value="GAL4"/>
    <property type="match status" value="1"/>
</dbReference>
<organism evidence="9 10">
    <name type="scientific">Cylindrobasidium torrendii FP15055 ss-10</name>
    <dbReference type="NCBI Taxonomy" id="1314674"/>
    <lineage>
        <taxon>Eukaryota</taxon>
        <taxon>Fungi</taxon>
        <taxon>Dikarya</taxon>
        <taxon>Basidiomycota</taxon>
        <taxon>Agaricomycotina</taxon>
        <taxon>Agaricomycetes</taxon>
        <taxon>Agaricomycetidae</taxon>
        <taxon>Agaricales</taxon>
        <taxon>Marasmiineae</taxon>
        <taxon>Physalacriaceae</taxon>
        <taxon>Cylindrobasidium</taxon>
    </lineage>
</organism>
<dbReference type="Proteomes" id="UP000054007">
    <property type="component" value="Unassembled WGS sequence"/>
</dbReference>
<dbReference type="PANTHER" id="PTHR47659">
    <property type="entry name" value="ZN(II)2CYS6 TRANSCRIPTION FACTOR (EUROFUNG)-RELATED"/>
    <property type="match status" value="1"/>
</dbReference>
<evidence type="ECO:0000256" key="5">
    <source>
        <dbReference type="ARBA" id="ARBA00023163"/>
    </source>
</evidence>
<feature type="region of interest" description="Disordered" evidence="7">
    <location>
        <begin position="102"/>
        <end position="124"/>
    </location>
</feature>
<proteinExistence type="predicted"/>
<keyword evidence="5" id="KW-0804">Transcription</keyword>
<dbReference type="PANTHER" id="PTHR47659:SF7">
    <property type="entry name" value="FUNGAL TRANSCRIPTIONAL REGULATORY PROTEIN, N-TERMINAL DOMAIN-CONTAINING PROTEIN"/>
    <property type="match status" value="1"/>
</dbReference>
<name>A0A0D7BIX4_9AGAR</name>